<dbReference type="EMBL" id="JAMWBK010000010">
    <property type="protein sequence ID" value="KAJ8901556.1"/>
    <property type="molecule type" value="Genomic_DNA"/>
</dbReference>
<sequence length="310" mass="33803">MSVGFVGGVGSSHGVRRQVRCCTTPGNKLRETLARPGIQLMPCCFDALSARLIERAGFNFTFMSGFSSAAVHGLPDTGLMSFEEVRRHLQYLTETNNIPVICDGDTGYGNALNVKRTIQGLHSAGAAGIMIEDQISPKRCGHTKVKGVVSYDEAMMRMRAAIDARDAHASDLVIVARTDAAKAIGIDEAIKRANEFHKMGAEVSFVEAPDSVEAMQRLCDGIDGWTMCNCLEMGATPILEPARLEELGYKIAAYPLTLLSSAVKSMEEALVVLRAGDVSKVKPMLKEFTDLQELVGFDDYFREEKLYEVP</sequence>
<evidence type="ECO:0000313" key="2">
    <source>
        <dbReference type="Proteomes" id="UP001157974"/>
    </source>
</evidence>
<keyword evidence="2" id="KW-1185">Reference proteome</keyword>
<dbReference type="CDD" id="cd00377">
    <property type="entry name" value="ICL_PEPM"/>
    <property type="match status" value="1"/>
</dbReference>
<dbReference type="GO" id="GO:0003824">
    <property type="term" value="F:catalytic activity"/>
    <property type="evidence" value="ECO:0007669"/>
    <property type="project" value="InterPro"/>
</dbReference>
<dbReference type="InterPro" id="IPR039556">
    <property type="entry name" value="ICL/PEPM"/>
</dbReference>
<gene>
    <name evidence="1" type="ORF">NDN08_003765</name>
</gene>
<dbReference type="Gene3D" id="3.20.20.60">
    <property type="entry name" value="Phosphoenolpyruvate-binding domains"/>
    <property type="match status" value="1"/>
</dbReference>
<organism evidence="1 2">
    <name type="scientific">Rhodosorus marinus</name>
    <dbReference type="NCBI Taxonomy" id="101924"/>
    <lineage>
        <taxon>Eukaryota</taxon>
        <taxon>Rhodophyta</taxon>
        <taxon>Stylonematophyceae</taxon>
        <taxon>Stylonematales</taxon>
        <taxon>Stylonemataceae</taxon>
        <taxon>Rhodosorus</taxon>
    </lineage>
</organism>
<reference evidence="1 2" key="1">
    <citation type="journal article" date="2023" name="Nat. Commun.">
        <title>Origin of minicircular mitochondrial genomes in red algae.</title>
        <authorList>
            <person name="Lee Y."/>
            <person name="Cho C.H."/>
            <person name="Lee Y.M."/>
            <person name="Park S.I."/>
            <person name="Yang J.H."/>
            <person name="West J.A."/>
            <person name="Bhattacharya D."/>
            <person name="Yoon H.S."/>
        </authorList>
    </citation>
    <scope>NUCLEOTIDE SEQUENCE [LARGE SCALE GENOMIC DNA]</scope>
    <source>
        <strain evidence="1 2">CCMP1338</strain>
        <tissue evidence="1">Whole cell</tissue>
    </source>
</reference>
<comment type="caution">
    <text evidence="1">The sequence shown here is derived from an EMBL/GenBank/DDBJ whole genome shotgun (WGS) entry which is preliminary data.</text>
</comment>
<evidence type="ECO:0000313" key="1">
    <source>
        <dbReference type="EMBL" id="KAJ8901556.1"/>
    </source>
</evidence>
<evidence type="ECO:0008006" key="3">
    <source>
        <dbReference type="Google" id="ProtNLM"/>
    </source>
</evidence>
<dbReference type="InterPro" id="IPR040442">
    <property type="entry name" value="Pyrv_kinase-like_dom_sf"/>
</dbReference>
<dbReference type="InterPro" id="IPR015813">
    <property type="entry name" value="Pyrv/PenolPyrv_kinase-like_dom"/>
</dbReference>
<name>A0AAV8ULP2_9RHOD</name>
<proteinExistence type="predicted"/>
<dbReference type="PANTHER" id="PTHR42905">
    <property type="entry name" value="PHOSPHOENOLPYRUVATE CARBOXYLASE"/>
    <property type="match status" value="1"/>
</dbReference>
<dbReference type="SUPFAM" id="SSF51621">
    <property type="entry name" value="Phosphoenolpyruvate/pyruvate domain"/>
    <property type="match status" value="1"/>
</dbReference>
<dbReference type="PANTHER" id="PTHR42905:SF2">
    <property type="entry name" value="PHOSPHOENOLPYRUVATE CARBOXYLASE FAMILY PROTEIN"/>
    <property type="match status" value="1"/>
</dbReference>
<accession>A0AAV8ULP2</accession>
<dbReference type="Pfam" id="PF13714">
    <property type="entry name" value="PEP_mutase"/>
    <property type="match status" value="1"/>
</dbReference>
<protein>
    <recommendedName>
        <fullName evidence="3">Carboxyvinyl-carboxyphosphonate phosphorylmutase</fullName>
    </recommendedName>
</protein>
<dbReference type="AlphaFoldDB" id="A0AAV8ULP2"/>
<dbReference type="Proteomes" id="UP001157974">
    <property type="component" value="Unassembled WGS sequence"/>
</dbReference>